<feature type="non-terminal residue" evidence="1">
    <location>
        <position position="273"/>
    </location>
</feature>
<evidence type="ECO:0000313" key="1">
    <source>
        <dbReference type="EMBL" id="GAG09875.1"/>
    </source>
</evidence>
<name>X0UVU3_9ZZZZ</name>
<gene>
    <name evidence="1" type="ORF">S01H1_33281</name>
</gene>
<dbReference type="AlphaFoldDB" id="X0UVU3"/>
<feature type="non-terminal residue" evidence="1">
    <location>
        <position position="1"/>
    </location>
</feature>
<accession>X0UVU3</accession>
<protein>
    <submittedName>
        <fullName evidence="1">Uncharacterized protein</fullName>
    </submittedName>
</protein>
<reference evidence="1" key="1">
    <citation type="journal article" date="2014" name="Front. Microbiol.">
        <title>High frequency of phylogenetically diverse reductive dehalogenase-homologous genes in deep subseafloor sedimentary metagenomes.</title>
        <authorList>
            <person name="Kawai M."/>
            <person name="Futagami T."/>
            <person name="Toyoda A."/>
            <person name="Takaki Y."/>
            <person name="Nishi S."/>
            <person name="Hori S."/>
            <person name="Arai W."/>
            <person name="Tsubouchi T."/>
            <person name="Morono Y."/>
            <person name="Uchiyama I."/>
            <person name="Ito T."/>
            <person name="Fujiyama A."/>
            <person name="Inagaki F."/>
            <person name="Takami H."/>
        </authorList>
    </citation>
    <scope>NUCLEOTIDE SEQUENCE</scope>
    <source>
        <strain evidence="1">Expedition CK06-06</strain>
    </source>
</reference>
<organism evidence="1">
    <name type="scientific">marine sediment metagenome</name>
    <dbReference type="NCBI Taxonomy" id="412755"/>
    <lineage>
        <taxon>unclassified sequences</taxon>
        <taxon>metagenomes</taxon>
        <taxon>ecological metagenomes</taxon>
    </lineage>
</organism>
<dbReference type="EMBL" id="BARS01020658">
    <property type="protein sequence ID" value="GAG09875.1"/>
    <property type="molecule type" value="Genomic_DNA"/>
</dbReference>
<proteinExistence type="predicted"/>
<comment type="caution">
    <text evidence="1">The sequence shown here is derived from an EMBL/GenBank/DDBJ whole genome shotgun (WGS) entry which is preliminary data.</text>
</comment>
<sequence length="273" mass="29850">STLSKLTTYSAAKRLRSQNMGESGFDELEAGEHITDGSDVSADTWGVTEDLHDNSGAPMVLITDDHESLEDSMTSGEIFGALQVLTPLRNRDFSAGCNWTNHNLSKWGLTGEHFWSYAAVIGTYWKLDPQYAPMTHGHTYKMTLYNTGSIFNGWWEFQDYDGNELTIVADSPMGVLNDPFQVKVRPLASSNNEYWFTPDSETTTGGFRVVGMATYANGQYWDDFTLVDAASPAALVVGTVFKVLGTGDTDDNKLYTAKSDVAPAAGDLFAITG</sequence>